<evidence type="ECO:0000256" key="5">
    <source>
        <dbReference type="ARBA" id="ARBA00022519"/>
    </source>
</evidence>
<evidence type="ECO:0000256" key="7">
    <source>
        <dbReference type="ARBA" id="ARBA00022927"/>
    </source>
</evidence>
<evidence type="ECO:0000256" key="10">
    <source>
        <dbReference type="SAM" id="MobiDB-lite"/>
    </source>
</evidence>
<keyword evidence="14" id="KW-1185">Reference proteome</keyword>
<dbReference type="Pfam" id="PF03544">
    <property type="entry name" value="TonB_C"/>
    <property type="match status" value="1"/>
</dbReference>
<dbReference type="PANTHER" id="PTHR33446:SF2">
    <property type="entry name" value="PROTEIN TONB"/>
    <property type="match status" value="1"/>
</dbReference>
<name>A0A2M9XXB2_9LEPT</name>
<dbReference type="GO" id="GO:0098797">
    <property type="term" value="C:plasma membrane protein complex"/>
    <property type="evidence" value="ECO:0007669"/>
    <property type="project" value="TreeGrafter"/>
</dbReference>
<feature type="compositionally biased region" description="Basic and acidic residues" evidence="10">
    <location>
        <begin position="77"/>
        <end position="95"/>
    </location>
</feature>
<feature type="domain" description="TonB C-terminal" evidence="12">
    <location>
        <begin position="120"/>
        <end position="213"/>
    </location>
</feature>
<proteinExistence type="inferred from homology"/>
<keyword evidence="9 11" id="KW-0472">Membrane</keyword>
<evidence type="ECO:0000256" key="4">
    <source>
        <dbReference type="ARBA" id="ARBA00022475"/>
    </source>
</evidence>
<gene>
    <name evidence="13" type="ORF">EHQ30_12435</name>
</gene>
<comment type="similarity">
    <text evidence="2">Belongs to the TonB family.</text>
</comment>
<dbReference type="InterPro" id="IPR006260">
    <property type="entry name" value="TonB/TolA_C"/>
</dbReference>
<reference evidence="13" key="1">
    <citation type="journal article" date="2019" name="PLoS Negl. Trop. Dis.">
        <title>Revisiting the worldwide diversity of Leptospira species in the environment.</title>
        <authorList>
            <person name="Vincent A.T."/>
            <person name="Schiettekatte O."/>
            <person name="Bourhy P."/>
            <person name="Veyrier F.J."/>
            <person name="Picardeau M."/>
        </authorList>
    </citation>
    <scope>NUCLEOTIDE SEQUENCE [LARGE SCALE GENOMIC DNA]</scope>
    <source>
        <strain evidence="13">201800277</strain>
    </source>
</reference>
<comment type="caution">
    <text evidence="13">The sequence shown here is derived from an EMBL/GenBank/DDBJ whole genome shotgun (WGS) entry which is preliminary data.</text>
</comment>
<keyword evidence="3" id="KW-0813">Transport</keyword>
<dbReference type="PROSITE" id="PS52015">
    <property type="entry name" value="TONB_CTD"/>
    <property type="match status" value="1"/>
</dbReference>
<dbReference type="InterPro" id="IPR051045">
    <property type="entry name" value="TonB-dependent_transducer"/>
</dbReference>
<dbReference type="RefSeq" id="WP_100792205.1">
    <property type="nucleotide sequence ID" value="NZ_NPDQ01000011.1"/>
</dbReference>
<dbReference type="GO" id="GO:0055085">
    <property type="term" value="P:transmembrane transport"/>
    <property type="evidence" value="ECO:0007669"/>
    <property type="project" value="InterPro"/>
</dbReference>
<dbReference type="EMBL" id="RQFP01000008">
    <property type="protein sequence ID" value="TGK93027.1"/>
    <property type="molecule type" value="Genomic_DNA"/>
</dbReference>
<dbReference type="GO" id="GO:0015031">
    <property type="term" value="P:protein transport"/>
    <property type="evidence" value="ECO:0007669"/>
    <property type="project" value="UniProtKB-KW"/>
</dbReference>
<dbReference type="OrthoDB" id="337644at2"/>
<keyword evidence="7" id="KW-0653">Protein transport</keyword>
<keyword evidence="8 11" id="KW-1133">Transmembrane helix</keyword>
<accession>A0A2M9XXB2</accession>
<evidence type="ECO:0000256" key="9">
    <source>
        <dbReference type="ARBA" id="ARBA00023136"/>
    </source>
</evidence>
<dbReference type="Proteomes" id="UP000297891">
    <property type="component" value="Unassembled WGS sequence"/>
</dbReference>
<evidence type="ECO:0000256" key="6">
    <source>
        <dbReference type="ARBA" id="ARBA00022692"/>
    </source>
</evidence>
<organism evidence="13 14">
    <name type="scientific">Leptospira brenneri</name>
    <dbReference type="NCBI Taxonomy" id="2023182"/>
    <lineage>
        <taxon>Bacteria</taxon>
        <taxon>Pseudomonadati</taxon>
        <taxon>Spirochaetota</taxon>
        <taxon>Spirochaetia</taxon>
        <taxon>Leptospirales</taxon>
        <taxon>Leptospiraceae</taxon>
        <taxon>Leptospira</taxon>
    </lineage>
</organism>
<evidence type="ECO:0000313" key="13">
    <source>
        <dbReference type="EMBL" id="TGK93027.1"/>
    </source>
</evidence>
<evidence type="ECO:0000259" key="12">
    <source>
        <dbReference type="PROSITE" id="PS52015"/>
    </source>
</evidence>
<evidence type="ECO:0000256" key="3">
    <source>
        <dbReference type="ARBA" id="ARBA00022448"/>
    </source>
</evidence>
<keyword evidence="5" id="KW-0997">Cell inner membrane</keyword>
<feature type="region of interest" description="Disordered" evidence="10">
    <location>
        <begin position="64"/>
        <end position="107"/>
    </location>
</feature>
<evidence type="ECO:0000313" key="14">
    <source>
        <dbReference type="Proteomes" id="UP000297891"/>
    </source>
</evidence>
<dbReference type="Gene3D" id="3.30.1150.10">
    <property type="match status" value="1"/>
</dbReference>
<comment type="subcellular location">
    <subcellularLocation>
        <location evidence="1">Cell inner membrane</location>
        <topology evidence="1">Single-pass membrane protein</topology>
        <orientation evidence="1">Periplasmic side</orientation>
    </subcellularLocation>
</comment>
<evidence type="ECO:0000256" key="2">
    <source>
        <dbReference type="ARBA" id="ARBA00006555"/>
    </source>
</evidence>
<protein>
    <submittedName>
        <fullName evidence="13">TonB family protein</fullName>
    </submittedName>
</protein>
<dbReference type="AlphaFoldDB" id="A0A2M9XXB2"/>
<dbReference type="InterPro" id="IPR037682">
    <property type="entry name" value="TonB_C"/>
</dbReference>
<feature type="transmembrane region" description="Helical" evidence="11">
    <location>
        <begin position="20"/>
        <end position="39"/>
    </location>
</feature>
<sequence length="213" mass="23677">MKSFTLSLQYKLRRFGLFRASLFASVGLHVFCYLIYFILTLPSNAAFQETSMEDVDVSFEEIPPELIGGTSSPAPVEKQEWVEGSNKDAEEKPDNSDLNPNQLSGNGTDKDGYLFSFNGDRPPTPIIDFDLKAYFPEAAKAANISQKTVIVMVQVDEHGVLQGVKIVSGRAGYGFDEAAIRIIQRARFSPGYDKGKPTRMAHRLPISFDLEED</sequence>
<evidence type="ECO:0000256" key="8">
    <source>
        <dbReference type="ARBA" id="ARBA00022989"/>
    </source>
</evidence>
<keyword evidence="6 11" id="KW-0812">Transmembrane</keyword>
<dbReference type="SUPFAM" id="SSF74653">
    <property type="entry name" value="TolA/TonB C-terminal domain"/>
    <property type="match status" value="1"/>
</dbReference>
<keyword evidence="4" id="KW-1003">Cell membrane</keyword>
<feature type="compositionally biased region" description="Polar residues" evidence="10">
    <location>
        <begin position="96"/>
        <end position="107"/>
    </location>
</feature>
<evidence type="ECO:0000256" key="1">
    <source>
        <dbReference type="ARBA" id="ARBA00004383"/>
    </source>
</evidence>
<dbReference type="NCBIfam" id="TIGR01352">
    <property type="entry name" value="tonB_Cterm"/>
    <property type="match status" value="1"/>
</dbReference>
<dbReference type="PANTHER" id="PTHR33446">
    <property type="entry name" value="PROTEIN TONB-RELATED"/>
    <property type="match status" value="1"/>
</dbReference>
<dbReference type="GO" id="GO:0031992">
    <property type="term" value="F:energy transducer activity"/>
    <property type="evidence" value="ECO:0007669"/>
    <property type="project" value="TreeGrafter"/>
</dbReference>
<evidence type="ECO:0000256" key="11">
    <source>
        <dbReference type="SAM" id="Phobius"/>
    </source>
</evidence>